<dbReference type="SUPFAM" id="SSF54427">
    <property type="entry name" value="NTF2-like"/>
    <property type="match status" value="1"/>
</dbReference>
<name>A0ABR8R5H7_9BACI</name>
<feature type="region of interest" description="Disordered" evidence="1">
    <location>
        <begin position="24"/>
        <end position="73"/>
    </location>
</feature>
<gene>
    <name evidence="4" type="ORF">H9650_02895</name>
</gene>
<feature type="signal peptide" evidence="2">
    <location>
        <begin position="1"/>
        <end position="18"/>
    </location>
</feature>
<evidence type="ECO:0000256" key="2">
    <source>
        <dbReference type="SAM" id="SignalP"/>
    </source>
</evidence>
<evidence type="ECO:0000256" key="1">
    <source>
        <dbReference type="SAM" id="MobiDB-lite"/>
    </source>
</evidence>
<dbReference type="PROSITE" id="PS51257">
    <property type="entry name" value="PROKAR_LIPOPROTEIN"/>
    <property type="match status" value="1"/>
</dbReference>
<keyword evidence="5" id="KW-1185">Reference proteome</keyword>
<dbReference type="Gene3D" id="3.10.450.50">
    <property type="match status" value="1"/>
</dbReference>
<feature type="compositionally biased region" description="Polar residues" evidence="1">
    <location>
        <begin position="27"/>
        <end position="43"/>
    </location>
</feature>
<keyword evidence="2" id="KW-0732">Signal</keyword>
<dbReference type="EMBL" id="JACSQO010000001">
    <property type="protein sequence ID" value="MBD7943052.1"/>
    <property type="molecule type" value="Genomic_DNA"/>
</dbReference>
<dbReference type="RefSeq" id="WP_191696514.1">
    <property type="nucleotide sequence ID" value="NZ_JACSQO010000001.1"/>
</dbReference>
<protein>
    <submittedName>
        <fullName evidence="4">Nuclear transport factor 2 family protein</fullName>
    </submittedName>
</protein>
<dbReference type="InterPro" id="IPR032710">
    <property type="entry name" value="NTF2-like_dom_sf"/>
</dbReference>
<dbReference type="Proteomes" id="UP000640786">
    <property type="component" value="Unassembled WGS sequence"/>
</dbReference>
<comment type="caution">
    <text evidence="4">The sequence shown here is derived from an EMBL/GenBank/DDBJ whole genome shotgun (WGS) entry which is preliminary data.</text>
</comment>
<evidence type="ECO:0000313" key="4">
    <source>
        <dbReference type="EMBL" id="MBD7943052.1"/>
    </source>
</evidence>
<organism evidence="4 5">
    <name type="scientific">Psychrobacillus faecigallinarum</name>
    <dbReference type="NCBI Taxonomy" id="2762235"/>
    <lineage>
        <taxon>Bacteria</taxon>
        <taxon>Bacillati</taxon>
        <taxon>Bacillota</taxon>
        <taxon>Bacilli</taxon>
        <taxon>Bacillales</taxon>
        <taxon>Bacillaceae</taxon>
        <taxon>Psychrobacillus</taxon>
    </lineage>
</organism>
<feature type="chain" id="PRO_5045636324" evidence="2">
    <location>
        <begin position="19"/>
        <end position="193"/>
    </location>
</feature>
<reference evidence="4 5" key="1">
    <citation type="submission" date="2020-08" db="EMBL/GenBank/DDBJ databases">
        <title>A Genomic Blueprint of the Chicken Gut Microbiome.</title>
        <authorList>
            <person name="Gilroy R."/>
            <person name="Ravi A."/>
            <person name="Getino M."/>
            <person name="Pursley I."/>
            <person name="Horton D.L."/>
            <person name="Alikhan N.-F."/>
            <person name="Baker D."/>
            <person name="Gharbi K."/>
            <person name="Hall N."/>
            <person name="Watson M."/>
            <person name="Adriaenssens E.M."/>
            <person name="Foster-Nyarko E."/>
            <person name="Jarju S."/>
            <person name="Secka A."/>
            <person name="Antonio M."/>
            <person name="Oren A."/>
            <person name="Chaudhuri R."/>
            <person name="La Ragione R.M."/>
            <person name="Hildebrand F."/>
            <person name="Pallen M.J."/>
        </authorList>
    </citation>
    <scope>NUCLEOTIDE SEQUENCE [LARGE SCALE GENOMIC DNA]</scope>
    <source>
        <strain evidence="4 5">Sa2BUA9</strain>
    </source>
</reference>
<evidence type="ECO:0000313" key="5">
    <source>
        <dbReference type="Proteomes" id="UP000640786"/>
    </source>
</evidence>
<evidence type="ECO:0000259" key="3">
    <source>
        <dbReference type="Pfam" id="PF14534"/>
    </source>
</evidence>
<proteinExistence type="predicted"/>
<dbReference type="Pfam" id="PF14534">
    <property type="entry name" value="DUF4440"/>
    <property type="match status" value="1"/>
</dbReference>
<accession>A0ABR8R5H7</accession>
<sequence>MRLIIQVLTLAAITLGLAACNDKEEVNPSSGSVNDSTPSQTESAIDHGAEDKSDVGFQMSSGGDIEEAANVPEEEKTAVLNAFNEYIEAFNEEDIDRYLSVISKKPEGFNYESEKELVLETFENYDTVRTAEDVTIIEYNDKEAQVYSNIHIALHEPGSGAKLDRNGRQVTVFVKEEGKWVVTSVYFIGETTE</sequence>
<dbReference type="InterPro" id="IPR027843">
    <property type="entry name" value="DUF4440"/>
</dbReference>
<feature type="compositionally biased region" description="Basic and acidic residues" evidence="1">
    <location>
        <begin position="44"/>
        <end position="54"/>
    </location>
</feature>
<feature type="domain" description="DUF4440" evidence="3">
    <location>
        <begin position="80"/>
        <end position="182"/>
    </location>
</feature>